<comment type="caution">
    <text evidence="2">The sequence shown here is derived from an EMBL/GenBank/DDBJ whole genome shotgun (WGS) entry which is preliminary data.</text>
</comment>
<evidence type="ECO:0000259" key="1">
    <source>
        <dbReference type="Pfam" id="PF01883"/>
    </source>
</evidence>
<name>A0A1F5ZR93_9BACT</name>
<proteinExistence type="predicted"/>
<evidence type="ECO:0000313" key="3">
    <source>
        <dbReference type="Proteomes" id="UP000177383"/>
    </source>
</evidence>
<dbReference type="Pfam" id="PF01883">
    <property type="entry name" value="FeS_assembly_P"/>
    <property type="match status" value="1"/>
</dbReference>
<dbReference type="STRING" id="1798375.A2773_02360"/>
<dbReference type="AlphaFoldDB" id="A0A1F5ZR93"/>
<organism evidence="2 3">
    <name type="scientific">Candidatus Gottesmanbacteria bacterium RIFCSPHIGHO2_01_FULL_39_10</name>
    <dbReference type="NCBI Taxonomy" id="1798375"/>
    <lineage>
        <taxon>Bacteria</taxon>
        <taxon>Candidatus Gottesmaniibacteriota</taxon>
    </lineage>
</organism>
<dbReference type="EMBL" id="MFJE01000013">
    <property type="protein sequence ID" value="OGG14607.1"/>
    <property type="molecule type" value="Genomic_DNA"/>
</dbReference>
<dbReference type="InterPro" id="IPR002744">
    <property type="entry name" value="MIP18-like"/>
</dbReference>
<gene>
    <name evidence="2" type="ORF">A2773_02360</name>
</gene>
<accession>A0A1F5ZR93</accession>
<dbReference type="Proteomes" id="UP000177383">
    <property type="component" value="Unassembled WGS sequence"/>
</dbReference>
<sequence length="100" mass="11359">MIDKNLLMEELQKIPDPELGISIVDLGLIYDLKINKKNEVTVVMTLTTMGCPLFDLIAGPIQERLRDVKGVKDVIVELTFEPPWTPEKMSEEARVKLGFF</sequence>
<feature type="domain" description="MIP18 family-like" evidence="1">
    <location>
        <begin position="9"/>
        <end position="77"/>
    </location>
</feature>
<dbReference type="SUPFAM" id="SSF117916">
    <property type="entry name" value="Fe-S cluster assembly (FSCA) domain-like"/>
    <property type="match status" value="1"/>
</dbReference>
<dbReference type="PANTHER" id="PTHR42831">
    <property type="entry name" value="FE-S PROTEIN MATURATION AUXILIARY FACTOR YITW"/>
    <property type="match status" value="1"/>
</dbReference>
<evidence type="ECO:0000313" key="2">
    <source>
        <dbReference type="EMBL" id="OGG14607.1"/>
    </source>
</evidence>
<reference evidence="2 3" key="1">
    <citation type="journal article" date="2016" name="Nat. Commun.">
        <title>Thousands of microbial genomes shed light on interconnected biogeochemical processes in an aquifer system.</title>
        <authorList>
            <person name="Anantharaman K."/>
            <person name="Brown C.T."/>
            <person name="Hug L.A."/>
            <person name="Sharon I."/>
            <person name="Castelle C.J."/>
            <person name="Probst A.J."/>
            <person name="Thomas B.C."/>
            <person name="Singh A."/>
            <person name="Wilkins M.J."/>
            <person name="Karaoz U."/>
            <person name="Brodie E.L."/>
            <person name="Williams K.H."/>
            <person name="Hubbard S.S."/>
            <person name="Banfield J.F."/>
        </authorList>
    </citation>
    <scope>NUCLEOTIDE SEQUENCE [LARGE SCALE GENOMIC DNA]</scope>
</reference>
<dbReference type="InterPro" id="IPR052339">
    <property type="entry name" value="Fe-S_Maturation_MIP18"/>
</dbReference>
<dbReference type="InterPro" id="IPR034904">
    <property type="entry name" value="FSCA_dom_sf"/>
</dbReference>
<dbReference type="PANTHER" id="PTHR42831:SF1">
    <property type="entry name" value="FE-S PROTEIN MATURATION AUXILIARY FACTOR YITW"/>
    <property type="match status" value="1"/>
</dbReference>
<protein>
    <submittedName>
        <fullName evidence="2">FeS assembly SUF system protein</fullName>
    </submittedName>
</protein>
<dbReference type="Gene3D" id="3.30.300.130">
    <property type="entry name" value="Fe-S cluster assembly (FSCA)"/>
    <property type="match status" value="1"/>
</dbReference>